<gene>
    <name evidence="2" type="ORF">GCM10008986_31560</name>
</gene>
<dbReference type="Pfam" id="PF00903">
    <property type="entry name" value="Glyoxalase"/>
    <property type="match status" value="1"/>
</dbReference>
<evidence type="ECO:0000259" key="1">
    <source>
        <dbReference type="Pfam" id="PF00903"/>
    </source>
</evidence>
<comment type="caution">
    <text evidence="2">The sequence shown here is derived from an EMBL/GenBank/DDBJ whole genome shotgun (WGS) entry which is preliminary data.</text>
</comment>
<dbReference type="EMBL" id="BAAADO010000008">
    <property type="protein sequence ID" value="GAA0501748.1"/>
    <property type="molecule type" value="Genomic_DNA"/>
</dbReference>
<accession>A0ABP3LIQ3</accession>
<dbReference type="InterPro" id="IPR004360">
    <property type="entry name" value="Glyas_Fos-R_dOase_dom"/>
</dbReference>
<proteinExistence type="predicted"/>
<feature type="domain" description="Glyoxalase/fosfomycin resistance/dioxygenase" evidence="1">
    <location>
        <begin position="7"/>
        <end position="53"/>
    </location>
</feature>
<sequence length="73" mass="8532">MFNVGGVIIPVTDLKKSKLWYEENLGLTKVDEWNNDEELGAGYCFKRCDIPHIRPYHPQNIMFHSSRTPRVII</sequence>
<name>A0ABP3LIQ3_9BACI</name>
<organism evidence="2 3">
    <name type="scientific">Salinibacillus aidingensis</name>
    <dbReference type="NCBI Taxonomy" id="237684"/>
    <lineage>
        <taxon>Bacteria</taxon>
        <taxon>Bacillati</taxon>
        <taxon>Bacillota</taxon>
        <taxon>Bacilli</taxon>
        <taxon>Bacillales</taxon>
        <taxon>Bacillaceae</taxon>
        <taxon>Salinibacillus</taxon>
    </lineage>
</organism>
<dbReference type="Proteomes" id="UP001500880">
    <property type="component" value="Unassembled WGS sequence"/>
</dbReference>
<dbReference type="RefSeq" id="WP_343843183.1">
    <property type="nucleotide sequence ID" value="NZ_BAAADO010000008.1"/>
</dbReference>
<dbReference type="CDD" id="cd06587">
    <property type="entry name" value="VOC"/>
    <property type="match status" value="1"/>
</dbReference>
<protein>
    <recommendedName>
        <fullName evidence="1">Glyoxalase/fosfomycin resistance/dioxygenase domain-containing protein</fullName>
    </recommendedName>
</protein>
<evidence type="ECO:0000313" key="3">
    <source>
        <dbReference type="Proteomes" id="UP001500880"/>
    </source>
</evidence>
<evidence type="ECO:0000313" key="2">
    <source>
        <dbReference type="EMBL" id="GAA0501748.1"/>
    </source>
</evidence>
<reference evidence="3" key="1">
    <citation type="journal article" date="2019" name="Int. J. Syst. Evol. Microbiol.">
        <title>The Global Catalogue of Microorganisms (GCM) 10K type strain sequencing project: providing services to taxonomists for standard genome sequencing and annotation.</title>
        <authorList>
            <consortium name="The Broad Institute Genomics Platform"/>
            <consortium name="The Broad Institute Genome Sequencing Center for Infectious Disease"/>
            <person name="Wu L."/>
            <person name="Ma J."/>
        </authorList>
    </citation>
    <scope>NUCLEOTIDE SEQUENCE [LARGE SCALE GENOMIC DNA]</scope>
    <source>
        <strain evidence="3">JCM 12389</strain>
    </source>
</reference>
<keyword evidence="3" id="KW-1185">Reference proteome</keyword>
<dbReference type="InterPro" id="IPR029068">
    <property type="entry name" value="Glyas_Bleomycin-R_OHBP_Dase"/>
</dbReference>
<dbReference type="SUPFAM" id="SSF54593">
    <property type="entry name" value="Glyoxalase/Bleomycin resistance protein/Dihydroxybiphenyl dioxygenase"/>
    <property type="match status" value="1"/>
</dbReference>